<reference evidence="2 3" key="1">
    <citation type="submission" date="2019-02" db="EMBL/GenBank/DDBJ databases">
        <title>Hansschlegelia quercus sp. nov., a novel methylotrophic bacterium from buds of oak (Quercus robur L.).</title>
        <authorList>
            <person name="Agafonova N.V."/>
            <person name="Kaparullina E.N."/>
            <person name="Grouzdev D.S."/>
            <person name="Doronina N.V."/>
        </authorList>
    </citation>
    <scope>NUCLEOTIDE SEQUENCE [LARGE SCALE GENOMIC DNA]</scope>
    <source>
        <strain evidence="2 3">Dub</strain>
    </source>
</reference>
<proteinExistence type="predicted"/>
<accession>A0A4Q9GJU8</accession>
<dbReference type="RefSeq" id="WP_131003413.1">
    <property type="nucleotide sequence ID" value="NZ_JBHSZR010000007.1"/>
</dbReference>
<feature type="chain" id="PRO_5020469833" evidence="1">
    <location>
        <begin position="23"/>
        <end position="666"/>
    </location>
</feature>
<keyword evidence="1" id="KW-0732">Signal</keyword>
<feature type="signal peptide" evidence="1">
    <location>
        <begin position="1"/>
        <end position="22"/>
    </location>
</feature>
<keyword evidence="3" id="KW-1185">Reference proteome</keyword>
<evidence type="ECO:0000313" key="2">
    <source>
        <dbReference type="EMBL" id="TBN53355.1"/>
    </source>
</evidence>
<sequence length="666" mass="73999">MSSITRLLAAAILCLASGAAIAGEWEERLAISEAARASFLAGRFAELERTRAAYLNSNERTGSGVPKLTVFYDALGSYSYQKTRKDPIAALKAQAMRWARAFPKSTAAAIVLAGAENEAAWKIRGPGFANTVTPAQWRGFATRLAAAAGHLMRVAKTSRDDPRWYASRLTLSLECGEGWTGFAEVAREALERHPTHIEIHHAILRAHLPQWNGSYDAVDRAIEAIVARTAASSGQEFYARAYWWLGDKQLRRSLFKQSKVSWPRMKQGFIDTLSRYATDWNLNIYAKYACYAEDRATLAETMKRLDGRLIETIWDSKDSMEACARVPAQMQREAEDIAHFNVRQPVPDEIIARKAISAATSEDFIAGRFDRLDAAYREFLTTKATTASGFWKLQSFYDGLQPLAMLYEPGARVDQPDFGRLRAQTEAWRAAAPASVSAIVARARLYLTEALQMRYARTPTALSPEDRAKAGFDELAAAKKLLDDHRDVASADPAYWATALLVSNAQRSDAAAFEALAREAFSVEPTYSELFAAIRQRALSPEPMATLRDISRVGMQGLPERRVAEVYGLSVLLLAEGFYVPGLINDAKIDWPLAERGLETIVDRYPSIWNFNGYANLACQARDRRAATEALARINGRFIEGQWSDWRAPKACADWVASTNAEQPKP</sequence>
<protein>
    <submittedName>
        <fullName evidence="2">DUF4034 domain-containing protein</fullName>
    </submittedName>
</protein>
<name>A0A4Q9GJU8_9HYPH</name>
<dbReference type="AlphaFoldDB" id="A0A4Q9GJU8"/>
<organism evidence="2 3">
    <name type="scientific">Hansschlegelia quercus</name>
    <dbReference type="NCBI Taxonomy" id="2528245"/>
    <lineage>
        <taxon>Bacteria</taxon>
        <taxon>Pseudomonadati</taxon>
        <taxon>Pseudomonadota</taxon>
        <taxon>Alphaproteobacteria</taxon>
        <taxon>Hyphomicrobiales</taxon>
        <taxon>Methylopilaceae</taxon>
        <taxon>Hansschlegelia</taxon>
    </lineage>
</organism>
<evidence type="ECO:0000256" key="1">
    <source>
        <dbReference type="SAM" id="SignalP"/>
    </source>
</evidence>
<gene>
    <name evidence="2" type="ORF">EYR15_10060</name>
</gene>
<comment type="caution">
    <text evidence="2">The sequence shown here is derived from an EMBL/GenBank/DDBJ whole genome shotgun (WGS) entry which is preliminary data.</text>
</comment>
<dbReference type="EMBL" id="SIUB01000004">
    <property type="protein sequence ID" value="TBN53355.1"/>
    <property type="molecule type" value="Genomic_DNA"/>
</dbReference>
<dbReference type="OrthoDB" id="8099246at2"/>
<evidence type="ECO:0000313" key="3">
    <source>
        <dbReference type="Proteomes" id="UP000291613"/>
    </source>
</evidence>
<dbReference type="Proteomes" id="UP000291613">
    <property type="component" value="Unassembled WGS sequence"/>
</dbReference>